<gene>
    <name evidence="2" type="ORF">Tco_1090077</name>
</gene>
<evidence type="ECO:0000256" key="1">
    <source>
        <dbReference type="SAM" id="MobiDB-lite"/>
    </source>
</evidence>
<sequence>MTAACFVAAGYLVSAGTCFCCYSILLLCEDLSRNLELTESTPTVPADSSSSIPADDVPADSSSSVPADYVSAADTTVPSQQELDLLFGPLYDEFFTAGTSNANNSSSPIDSSKQQDTPPTTNIRSSTEPTSPTTNVNAEENNDNQAADT</sequence>
<feature type="region of interest" description="Disordered" evidence="1">
    <location>
        <begin position="98"/>
        <end position="149"/>
    </location>
</feature>
<proteinExistence type="predicted"/>
<comment type="caution">
    <text evidence="2">The sequence shown here is derived from an EMBL/GenBank/DDBJ whole genome shotgun (WGS) entry which is preliminary data.</text>
</comment>
<feature type="compositionally biased region" description="Low complexity" evidence="1">
    <location>
        <begin position="44"/>
        <end position="74"/>
    </location>
</feature>
<dbReference type="Proteomes" id="UP001151760">
    <property type="component" value="Unassembled WGS sequence"/>
</dbReference>
<evidence type="ECO:0000313" key="2">
    <source>
        <dbReference type="EMBL" id="GJT94559.1"/>
    </source>
</evidence>
<reference evidence="2" key="1">
    <citation type="journal article" date="2022" name="Int. J. Mol. Sci.">
        <title>Draft Genome of Tanacetum Coccineum: Genomic Comparison of Closely Related Tanacetum-Family Plants.</title>
        <authorList>
            <person name="Yamashiro T."/>
            <person name="Shiraishi A."/>
            <person name="Nakayama K."/>
            <person name="Satake H."/>
        </authorList>
    </citation>
    <scope>NUCLEOTIDE SEQUENCE</scope>
</reference>
<evidence type="ECO:0000313" key="3">
    <source>
        <dbReference type="Proteomes" id="UP001151760"/>
    </source>
</evidence>
<feature type="region of interest" description="Disordered" evidence="1">
    <location>
        <begin position="40"/>
        <end position="75"/>
    </location>
</feature>
<reference evidence="2" key="2">
    <citation type="submission" date="2022-01" db="EMBL/GenBank/DDBJ databases">
        <authorList>
            <person name="Yamashiro T."/>
            <person name="Shiraishi A."/>
            <person name="Satake H."/>
            <person name="Nakayama K."/>
        </authorList>
    </citation>
    <scope>NUCLEOTIDE SEQUENCE</scope>
</reference>
<protein>
    <submittedName>
        <fullName evidence="2">Uncharacterized protein</fullName>
    </submittedName>
</protein>
<keyword evidence="3" id="KW-1185">Reference proteome</keyword>
<organism evidence="2 3">
    <name type="scientific">Tanacetum coccineum</name>
    <dbReference type="NCBI Taxonomy" id="301880"/>
    <lineage>
        <taxon>Eukaryota</taxon>
        <taxon>Viridiplantae</taxon>
        <taxon>Streptophyta</taxon>
        <taxon>Embryophyta</taxon>
        <taxon>Tracheophyta</taxon>
        <taxon>Spermatophyta</taxon>
        <taxon>Magnoliopsida</taxon>
        <taxon>eudicotyledons</taxon>
        <taxon>Gunneridae</taxon>
        <taxon>Pentapetalae</taxon>
        <taxon>asterids</taxon>
        <taxon>campanulids</taxon>
        <taxon>Asterales</taxon>
        <taxon>Asteraceae</taxon>
        <taxon>Asteroideae</taxon>
        <taxon>Anthemideae</taxon>
        <taxon>Anthemidinae</taxon>
        <taxon>Tanacetum</taxon>
    </lineage>
</organism>
<accession>A0ABQ5I4F8</accession>
<feature type="compositionally biased region" description="Low complexity" evidence="1">
    <location>
        <begin position="133"/>
        <end position="149"/>
    </location>
</feature>
<name>A0ABQ5I4F8_9ASTR</name>
<dbReference type="EMBL" id="BQNB010020307">
    <property type="protein sequence ID" value="GJT94559.1"/>
    <property type="molecule type" value="Genomic_DNA"/>
</dbReference>
<feature type="compositionally biased region" description="Polar residues" evidence="1">
    <location>
        <begin position="108"/>
        <end position="132"/>
    </location>
</feature>